<dbReference type="PANTHER" id="PTHR44329">
    <property type="entry name" value="SERINE/THREONINE-PROTEIN KINASE TNNI3K-RELATED"/>
    <property type="match status" value="1"/>
</dbReference>
<dbReference type="SMART" id="SM00220">
    <property type="entry name" value="S_TKc"/>
    <property type="match status" value="1"/>
</dbReference>
<evidence type="ECO:0000256" key="10">
    <source>
        <dbReference type="ARBA" id="ARBA00022840"/>
    </source>
</evidence>
<dbReference type="FunFam" id="3.30.200.20:FF:000024">
    <property type="entry name" value="B-Raf proto-oncogene serine/threonine-protein kinase"/>
    <property type="match status" value="1"/>
</dbReference>
<dbReference type="Proteomes" id="UP000694389">
    <property type="component" value="Unassembled WGS sequence"/>
</dbReference>
<reference evidence="18" key="1">
    <citation type="submission" date="2025-08" db="UniProtKB">
        <authorList>
            <consortium name="Ensembl"/>
        </authorList>
    </citation>
    <scope>IDENTIFICATION</scope>
</reference>
<sequence length="688" mass="77666">FEKCPEITSIWNIKQMIKLTQEHLEALLDKFGGEHNPPSIYLEAYEEYTSKLDALQQREQQLLETPTDASRANPRSPQKPIVRVFLPNKQRTVVPARCGMTVRDSLKKALMMRGLIPECCAVYRIQDGEKKPIGWDTDISWLTGEELHVEVLENVPLTTHNFVRKTFFTLAFCDFCRKLLFQGFRCQTCGYKFHQRCSTEVPLMCVNYDQLDLLLVSKFFEHHPFTQDEVSSEGTTPVSEACPSLPPSICHTTVSPSKSIPIPPSFRPNEEDHRNQFGQRDRSSSAPNVHINTIEPVNIDDLIRDQGLPRSEGGSTTGLSATPPASLPGSLTNVKVPQKSPCQQRERKSSSSSEDRNKMKTLGRRDSSDDWEIPEGQITLGQRIGSGSFGTVFKGKWHGDVAVKMLNVTAPTPQQLQAFKNEVGVLRKTRHVNILLFMGYTTKPQLAIVTQWCEGSSLYHHLHIIETKFEMIKLIDIARQTAQGMDYLHAKSIIHRDLKSNNIFLHEDLTVKIGDFGLATVKSRWSGSHQFEQLSGSILWMAPEVIRLQDKNPYSFQSDVYAFGIVLYELMSGALPYSNINNRDQIIFMVGRGYLSPDLSKVRSNCPKAMKRLMADCLKKKREERPLFPQILASIELLARSLPKIHRSASEPSLNRAGFQTEDFSLYACASPKTPIQAGGYGEFSAFK</sequence>
<evidence type="ECO:0000313" key="19">
    <source>
        <dbReference type="Proteomes" id="UP000694389"/>
    </source>
</evidence>
<evidence type="ECO:0000256" key="1">
    <source>
        <dbReference type="ARBA" id="ARBA00010507"/>
    </source>
</evidence>
<keyword evidence="9" id="KW-0862">Zinc</keyword>
<dbReference type="InterPro" id="IPR001245">
    <property type="entry name" value="Ser-Thr/Tyr_kinase_cat_dom"/>
</dbReference>
<dbReference type="InterPro" id="IPR051681">
    <property type="entry name" value="Ser/Thr_Kinases-Pseudokinases"/>
</dbReference>
<dbReference type="Gene3D" id="1.10.510.10">
    <property type="entry name" value="Transferase(Phosphotransferase) domain 1"/>
    <property type="match status" value="1"/>
</dbReference>
<dbReference type="GO" id="GO:0046872">
    <property type="term" value="F:metal ion binding"/>
    <property type="evidence" value="ECO:0007669"/>
    <property type="project" value="UniProtKB-KW"/>
</dbReference>
<dbReference type="InterPro" id="IPR020454">
    <property type="entry name" value="DAG/PE-bd"/>
</dbReference>
<dbReference type="FunFam" id="3.10.20.90:FF:000015">
    <property type="entry name" value="B-Raf proto-oncogene serine/threonine-protein kinase"/>
    <property type="match status" value="1"/>
</dbReference>
<dbReference type="GO" id="GO:0005739">
    <property type="term" value="C:mitochondrion"/>
    <property type="evidence" value="ECO:0007669"/>
    <property type="project" value="TreeGrafter"/>
</dbReference>
<dbReference type="InterPro" id="IPR003116">
    <property type="entry name" value="RBD_dom"/>
</dbReference>
<evidence type="ECO:0000256" key="2">
    <source>
        <dbReference type="ARBA" id="ARBA00012513"/>
    </source>
</evidence>
<dbReference type="GeneTree" id="ENSGT00940000156154"/>
<dbReference type="GO" id="GO:0005829">
    <property type="term" value="C:cytosol"/>
    <property type="evidence" value="ECO:0007669"/>
    <property type="project" value="TreeGrafter"/>
</dbReference>
<reference evidence="18" key="2">
    <citation type="submission" date="2025-09" db="UniProtKB">
        <authorList>
            <consortium name="Ensembl"/>
        </authorList>
    </citation>
    <scope>IDENTIFICATION</scope>
</reference>
<evidence type="ECO:0000256" key="8">
    <source>
        <dbReference type="ARBA" id="ARBA00022777"/>
    </source>
</evidence>
<dbReference type="SUPFAM" id="SSF56112">
    <property type="entry name" value="Protein kinase-like (PK-like)"/>
    <property type="match status" value="1"/>
</dbReference>
<evidence type="ECO:0000256" key="6">
    <source>
        <dbReference type="ARBA" id="ARBA00022723"/>
    </source>
</evidence>
<dbReference type="InterPro" id="IPR017441">
    <property type="entry name" value="Protein_kinase_ATP_BS"/>
</dbReference>
<evidence type="ECO:0000256" key="3">
    <source>
        <dbReference type="ARBA" id="ARBA00022527"/>
    </source>
</evidence>
<dbReference type="PROSITE" id="PS00479">
    <property type="entry name" value="ZF_DAG_PE_1"/>
    <property type="match status" value="1"/>
</dbReference>
<evidence type="ECO:0000259" key="17">
    <source>
        <dbReference type="PROSITE" id="PS50898"/>
    </source>
</evidence>
<dbReference type="InterPro" id="IPR029071">
    <property type="entry name" value="Ubiquitin-like_domsf"/>
</dbReference>
<evidence type="ECO:0000256" key="12">
    <source>
        <dbReference type="ARBA" id="ARBA00048679"/>
    </source>
</evidence>
<keyword evidence="4" id="KW-0597">Phosphoprotein</keyword>
<comment type="similarity">
    <text evidence="1">Belongs to the protein kinase superfamily. TKL Ser/Thr protein kinase family. RAF subfamily.</text>
</comment>
<evidence type="ECO:0000313" key="18">
    <source>
        <dbReference type="Ensembl" id="ENSDLAP00005014585.2"/>
    </source>
</evidence>
<protein>
    <recommendedName>
        <fullName evidence="2">non-specific serine/threonine protein kinase</fullName>
        <ecNumber evidence="2">2.7.11.1</ecNumber>
    </recommendedName>
</protein>
<dbReference type="Pfam" id="PF00130">
    <property type="entry name" value="C1_1"/>
    <property type="match status" value="1"/>
</dbReference>
<feature type="domain" description="RBD" evidence="17">
    <location>
        <begin position="80"/>
        <end position="152"/>
    </location>
</feature>
<name>A0A8C4E8H7_DICLA</name>
<dbReference type="GO" id="GO:0005886">
    <property type="term" value="C:plasma membrane"/>
    <property type="evidence" value="ECO:0007669"/>
    <property type="project" value="TreeGrafter"/>
</dbReference>
<keyword evidence="7 13" id="KW-0547">Nucleotide-binding</keyword>
<dbReference type="Gene3D" id="3.30.60.20">
    <property type="match status" value="1"/>
</dbReference>
<evidence type="ECO:0000256" key="11">
    <source>
        <dbReference type="ARBA" id="ARBA00047899"/>
    </source>
</evidence>
<evidence type="ECO:0000256" key="14">
    <source>
        <dbReference type="SAM" id="MobiDB-lite"/>
    </source>
</evidence>
<dbReference type="Pfam" id="PF07714">
    <property type="entry name" value="PK_Tyr_Ser-Thr"/>
    <property type="match status" value="1"/>
</dbReference>
<evidence type="ECO:0000259" key="15">
    <source>
        <dbReference type="PROSITE" id="PS50011"/>
    </source>
</evidence>
<dbReference type="PROSITE" id="PS50011">
    <property type="entry name" value="PROTEIN_KINASE_DOM"/>
    <property type="match status" value="1"/>
</dbReference>
<dbReference type="GO" id="GO:0004709">
    <property type="term" value="F:MAP kinase kinase kinase activity"/>
    <property type="evidence" value="ECO:0007669"/>
    <property type="project" value="TreeGrafter"/>
</dbReference>
<dbReference type="PROSITE" id="PS00107">
    <property type="entry name" value="PROTEIN_KINASE_ATP"/>
    <property type="match status" value="1"/>
</dbReference>
<dbReference type="PROSITE" id="PS50898">
    <property type="entry name" value="RBD"/>
    <property type="match status" value="1"/>
</dbReference>
<dbReference type="InterPro" id="IPR011009">
    <property type="entry name" value="Kinase-like_dom_sf"/>
</dbReference>
<feature type="domain" description="Phorbol-ester/DAG-type" evidence="16">
    <location>
        <begin position="159"/>
        <end position="205"/>
    </location>
</feature>
<feature type="compositionally biased region" description="Polar residues" evidence="14">
    <location>
        <begin position="329"/>
        <end position="343"/>
    </location>
</feature>
<dbReference type="InterPro" id="IPR046349">
    <property type="entry name" value="C1-like_sf"/>
</dbReference>
<dbReference type="InterPro" id="IPR000719">
    <property type="entry name" value="Prot_kinase_dom"/>
</dbReference>
<comment type="catalytic activity">
    <reaction evidence="12">
        <text>L-seryl-[protein] + ATP = O-phospho-L-seryl-[protein] + ADP + H(+)</text>
        <dbReference type="Rhea" id="RHEA:17989"/>
        <dbReference type="Rhea" id="RHEA-COMP:9863"/>
        <dbReference type="Rhea" id="RHEA-COMP:11604"/>
        <dbReference type="ChEBI" id="CHEBI:15378"/>
        <dbReference type="ChEBI" id="CHEBI:29999"/>
        <dbReference type="ChEBI" id="CHEBI:30616"/>
        <dbReference type="ChEBI" id="CHEBI:83421"/>
        <dbReference type="ChEBI" id="CHEBI:456216"/>
        <dbReference type="EC" id="2.7.11.1"/>
    </reaction>
</comment>
<keyword evidence="5" id="KW-0808">Transferase</keyword>
<feature type="region of interest" description="Disordered" evidence="14">
    <location>
        <begin position="253"/>
        <end position="373"/>
    </location>
</feature>
<dbReference type="CDD" id="cd17134">
    <property type="entry name" value="RBD_BRAF"/>
    <property type="match status" value="1"/>
</dbReference>
<feature type="compositionally biased region" description="Basic and acidic residues" evidence="14">
    <location>
        <begin position="344"/>
        <end position="368"/>
    </location>
</feature>
<dbReference type="SUPFAM" id="SSF54236">
    <property type="entry name" value="Ubiquitin-like"/>
    <property type="match status" value="1"/>
</dbReference>
<dbReference type="FunFam" id="3.30.60.20:FF:000004">
    <property type="entry name" value="B-Raf proto-oncogene serine/threonine-protein kinase"/>
    <property type="match status" value="1"/>
</dbReference>
<evidence type="ECO:0000256" key="7">
    <source>
        <dbReference type="ARBA" id="ARBA00022741"/>
    </source>
</evidence>
<evidence type="ECO:0000256" key="4">
    <source>
        <dbReference type="ARBA" id="ARBA00022553"/>
    </source>
</evidence>
<gene>
    <name evidence="18" type="primary">braf</name>
</gene>
<comment type="catalytic activity">
    <reaction evidence="11">
        <text>L-threonyl-[protein] + ATP = O-phospho-L-threonyl-[protein] + ADP + H(+)</text>
        <dbReference type="Rhea" id="RHEA:46608"/>
        <dbReference type="Rhea" id="RHEA-COMP:11060"/>
        <dbReference type="Rhea" id="RHEA-COMP:11605"/>
        <dbReference type="ChEBI" id="CHEBI:15378"/>
        <dbReference type="ChEBI" id="CHEBI:30013"/>
        <dbReference type="ChEBI" id="CHEBI:30616"/>
        <dbReference type="ChEBI" id="CHEBI:61977"/>
        <dbReference type="ChEBI" id="CHEBI:456216"/>
        <dbReference type="EC" id="2.7.11.1"/>
    </reaction>
</comment>
<dbReference type="Gene3D" id="3.10.20.90">
    <property type="entry name" value="Phosphatidylinositol 3-kinase Catalytic Subunit, Chain A, domain 1"/>
    <property type="match status" value="1"/>
</dbReference>
<feature type="domain" description="Protein kinase" evidence="15">
    <location>
        <begin position="378"/>
        <end position="638"/>
    </location>
</feature>
<dbReference type="PRINTS" id="PR00008">
    <property type="entry name" value="DAGPEDOMAIN"/>
</dbReference>
<dbReference type="SUPFAM" id="SSF57889">
    <property type="entry name" value="Cysteine-rich domain"/>
    <property type="match status" value="1"/>
</dbReference>
<dbReference type="AlphaFoldDB" id="A0A8C4E8H7"/>
<dbReference type="CDD" id="cd14062">
    <property type="entry name" value="STKc_Raf"/>
    <property type="match status" value="1"/>
</dbReference>
<dbReference type="PROSITE" id="PS00108">
    <property type="entry name" value="PROTEIN_KINASE_ST"/>
    <property type="match status" value="1"/>
</dbReference>
<dbReference type="PROSITE" id="PS50081">
    <property type="entry name" value="ZF_DAG_PE_2"/>
    <property type="match status" value="1"/>
</dbReference>
<keyword evidence="6" id="KW-0479">Metal-binding</keyword>
<feature type="binding site" evidence="13">
    <location>
        <position position="404"/>
    </location>
    <ligand>
        <name>ATP</name>
        <dbReference type="ChEBI" id="CHEBI:30616"/>
    </ligand>
</feature>
<keyword evidence="19" id="KW-1185">Reference proteome</keyword>
<dbReference type="InterPro" id="IPR008271">
    <property type="entry name" value="Ser/Thr_kinase_AS"/>
</dbReference>
<keyword evidence="3" id="KW-0723">Serine/threonine-protein kinase</keyword>
<dbReference type="EC" id="2.7.11.1" evidence="2"/>
<proteinExistence type="inferred from homology"/>
<dbReference type="GO" id="GO:0005524">
    <property type="term" value="F:ATP binding"/>
    <property type="evidence" value="ECO:0007669"/>
    <property type="project" value="UniProtKB-UniRule"/>
</dbReference>
<keyword evidence="10 13" id="KW-0067">ATP-binding</keyword>
<dbReference type="Gene3D" id="3.30.200.20">
    <property type="entry name" value="Phosphorylase Kinase, domain 1"/>
    <property type="match status" value="1"/>
</dbReference>
<dbReference type="SMART" id="SM00455">
    <property type="entry name" value="RBD"/>
    <property type="match status" value="1"/>
</dbReference>
<feature type="compositionally biased region" description="Basic and acidic residues" evidence="14">
    <location>
        <begin position="268"/>
        <end position="283"/>
    </location>
</feature>
<dbReference type="PANTHER" id="PTHR44329:SF240">
    <property type="entry name" value="SERINE_THREONINE-PROTEIN KINASE B-RAF"/>
    <property type="match status" value="1"/>
</dbReference>
<evidence type="ECO:0000259" key="16">
    <source>
        <dbReference type="PROSITE" id="PS50081"/>
    </source>
</evidence>
<accession>A0A8C4E8H7</accession>
<dbReference type="Pfam" id="PF02196">
    <property type="entry name" value="RBD"/>
    <property type="match status" value="1"/>
</dbReference>
<evidence type="ECO:0000256" key="9">
    <source>
        <dbReference type="ARBA" id="ARBA00022833"/>
    </source>
</evidence>
<organism evidence="18 19">
    <name type="scientific">Dicentrarchus labrax</name>
    <name type="common">European seabass</name>
    <name type="synonym">Morone labrax</name>
    <dbReference type="NCBI Taxonomy" id="13489"/>
    <lineage>
        <taxon>Eukaryota</taxon>
        <taxon>Metazoa</taxon>
        <taxon>Chordata</taxon>
        <taxon>Craniata</taxon>
        <taxon>Vertebrata</taxon>
        <taxon>Euteleostomi</taxon>
        <taxon>Actinopterygii</taxon>
        <taxon>Neopterygii</taxon>
        <taxon>Teleostei</taxon>
        <taxon>Neoteleostei</taxon>
        <taxon>Acanthomorphata</taxon>
        <taxon>Eupercaria</taxon>
        <taxon>Moronidae</taxon>
        <taxon>Dicentrarchus</taxon>
    </lineage>
</organism>
<dbReference type="Ensembl" id="ENSDLAT00005015865.2">
    <property type="protein sequence ID" value="ENSDLAP00005014585.2"/>
    <property type="gene ID" value="ENSDLAG00005003666.2"/>
</dbReference>
<dbReference type="FunFam" id="1.10.510.10:FF:000036">
    <property type="entry name" value="RAF proto-oncogene serine/threonine-protein kinase"/>
    <property type="match status" value="1"/>
</dbReference>
<dbReference type="SMART" id="SM00109">
    <property type="entry name" value="C1"/>
    <property type="match status" value="1"/>
</dbReference>
<keyword evidence="8" id="KW-0418">Kinase</keyword>
<dbReference type="InterPro" id="IPR002219">
    <property type="entry name" value="PKC_DAG/PE"/>
</dbReference>
<evidence type="ECO:0000256" key="13">
    <source>
        <dbReference type="PROSITE-ProRule" id="PRU10141"/>
    </source>
</evidence>
<evidence type="ECO:0000256" key="5">
    <source>
        <dbReference type="ARBA" id="ARBA00022679"/>
    </source>
</evidence>